<name>A0A1I8A883_9BILA</name>
<dbReference type="Proteomes" id="UP000095287">
    <property type="component" value="Unplaced"/>
</dbReference>
<sequence>MRMKVSLEWCGNQAGYYVSTPLTLAKANTFRHHQPSRMSTNVLLKNPSTTVLHPRTTQTPASPYDRHNPMAKPNPSS</sequence>
<dbReference type="AlphaFoldDB" id="A0A1I8A883"/>
<accession>A0A1I8A883</accession>
<protein>
    <submittedName>
        <fullName evidence="3">Uncharacterized protein</fullName>
    </submittedName>
</protein>
<proteinExistence type="predicted"/>
<feature type="compositionally biased region" description="Polar residues" evidence="1">
    <location>
        <begin position="36"/>
        <end position="61"/>
    </location>
</feature>
<feature type="region of interest" description="Disordered" evidence="1">
    <location>
        <begin position="35"/>
        <end position="77"/>
    </location>
</feature>
<dbReference type="WBParaSite" id="L893_g33828.t1">
    <property type="protein sequence ID" value="L893_g33828.t1"/>
    <property type="gene ID" value="L893_g33828"/>
</dbReference>
<evidence type="ECO:0000313" key="3">
    <source>
        <dbReference type="WBParaSite" id="L893_g33828.t1"/>
    </source>
</evidence>
<evidence type="ECO:0000313" key="2">
    <source>
        <dbReference type="Proteomes" id="UP000095287"/>
    </source>
</evidence>
<evidence type="ECO:0000256" key="1">
    <source>
        <dbReference type="SAM" id="MobiDB-lite"/>
    </source>
</evidence>
<keyword evidence="2" id="KW-1185">Reference proteome</keyword>
<reference evidence="3" key="1">
    <citation type="submission" date="2016-11" db="UniProtKB">
        <authorList>
            <consortium name="WormBaseParasite"/>
        </authorList>
    </citation>
    <scope>IDENTIFICATION</scope>
</reference>
<organism evidence="2 3">
    <name type="scientific">Steinernema glaseri</name>
    <dbReference type="NCBI Taxonomy" id="37863"/>
    <lineage>
        <taxon>Eukaryota</taxon>
        <taxon>Metazoa</taxon>
        <taxon>Ecdysozoa</taxon>
        <taxon>Nematoda</taxon>
        <taxon>Chromadorea</taxon>
        <taxon>Rhabditida</taxon>
        <taxon>Tylenchina</taxon>
        <taxon>Panagrolaimomorpha</taxon>
        <taxon>Strongyloidoidea</taxon>
        <taxon>Steinernematidae</taxon>
        <taxon>Steinernema</taxon>
    </lineage>
</organism>